<dbReference type="EMBL" id="JBJQOH010000004">
    <property type="protein sequence ID" value="KAL3687318.1"/>
    <property type="molecule type" value="Genomic_DNA"/>
</dbReference>
<proteinExistence type="predicted"/>
<keyword evidence="1" id="KW-0175">Coiled coil</keyword>
<feature type="coiled-coil region" evidence="1">
    <location>
        <begin position="79"/>
        <end position="220"/>
    </location>
</feature>
<feature type="region of interest" description="Disordered" evidence="2">
    <location>
        <begin position="1"/>
        <end position="45"/>
    </location>
</feature>
<evidence type="ECO:0000256" key="1">
    <source>
        <dbReference type="SAM" id="Coils"/>
    </source>
</evidence>
<dbReference type="AlphaFoldDB" id="A0ABD3H751"/>
<name>A0ABD3H751_9MARC</name>
<reference evidence="3 4" key="1">
    <citation type="submission" date="2024-09" db="EMBL/GenBank/DDBJ databases">
        <title>Chromosome-scale assembly of Riccia sorocarpa.</title>
        <authorList>
            <person name="Paukszto L."/>
        </authorList>
    </citation>
    <scope>NUCLEOTIDE SEQUENCE [LARGE SCALE GENOMIC DNA]</scope>
    <source>
        <strain evidence="3">LP-2024</strain>
        <tissue evidence="3">Aerial parts of the thallus</tissue>
    </source>
</reference>
<feature type="compositionally biased region" description="Gly residues" evidence="2">
    <location>
        <begin position="1"/>
        <end position="14"/>
    </location>
</feature>
<comment type="caution">
    <text evidence="3">The sequence shown here is derived from an EMBL/GenBank/DDBJ whole genome shotgun (WGS) entry which is preliminary data.</text>
</comment>
<accession>A0ABD3H751</accession>
<gene>
    <name evidence="3" type="ORF">R1sor_013627</name>
</gene>
<evidence type="ECO:0000313" key="3">
    <source>
        <dbReference type="EMBL" id="KAL3687318.1"/>
    </source>
</evidence>
<protein>
    <submittedName>
        <fullName evidence="3">Uncharacterized protein</fullName>
    </submittedName>
</protein>
<dbReference type="Proteomes" id="UP001633002">
    <property type="component" value="Unassembled WGS sequence"/>
</dbReference>
<evidence type="ECO:0000313" key="4">
    <source>
        <dbReference type="Proteomes" id="UP001633002"/>
    </source>
</evidence>
<keyword evidence="4" id="KW-1185">Reference proteome</keyword>
<evidence type="ECO:0000256" key="2">
    <source>
        <dbReference type="SAM" id="MobiDB-lite"/>
    </source>
</evidence>
<sequence>MGGGGPADDGGSGNGSHLAIVPSGEGPSLAPSPSTPSGPSPSLLPHADREALLRWIESNPFVFVDRQHHESARARLVEAEGAESTLRRLLAEVRDAEKAAEEALQRANAVVGDLTSRAVGAEARIEAVRLELQGRDSRIRELESQVAQLTADLEVERADRNELVDQLDDARQAAQGLLEELSQNVGSQSAPAPRMRMTKLTVAEAEVARLKTQLELTEEAVRVERLRNFADGSNRAAWDVERTKLQRDVDFARESRDQGKCSLSTGNSKRLEFDSGLEQIPGAFKNRKKRNGLALETERNLCARMLVHTSADVAIRLPPEPDGNLRIGAFKKRKKKRGSVGDEAQHLCS</sequence>
<organism evidence="3 4">
    <name type="scientific">Riccia sorocarpa</name>
    <dbReference type="NCBI Taxonomy" id="122646"/>
    <lineage>
        <taxon>Eukaryota</taxon>
        <taxon>Viridiplantae</taxon>
        <taxon>Streptophyta</taxon>
        <taxon>Embryophyta</taxon>
        <taxon>Marchantiophyta</taxon>
        <taxon>Marchantiopsida</taxon>
        <taxon>Marchantiidae</taxon>
        <taxon>Marchantiales</taxon>
        <taxon>Ricciaceae</taxon>
        <taxon>Riccia</taxon>
    </lineage>
</organism>